<comment type="caution">
    <text evidence="1">The sequence shown here is derived from an EMBL/GenBank/DDBJ whole genome shotgun (WGS) entry which is preliminary data.</text>
</comment>
<accession>A0A558DLQ6</accession>
<gene>
    <name evidence="1" type="ORF">FNH05_01935</name>
</gene>
<evidence type="ECO:0000313" key="1">
    <source>
        <dbReference type="EMBL" id="TVT61904.1"/>
    </source>
</evidence>
<reference evidence="1 2" key="2">
    <citation type="submission" date="2019-08" db="EMBL/GenBank/DDBJ databases">
        <title>Amycolatopsis acidicola sp. nov., isolated from peat swamp forest soil.</title>
        <authorList>
            <person name="Srisuk N."/>
        </authorList>
    </citation>
    <scope>NUCLEOTIDE SEQUENCE [LARGE SCALE GENOMIC DNA]</scope>
    <source>
        <strain evidence="1 2">TBRC 6029</strain>
    </source>
</reference>
<keyword evidence="2" id="KW-1185">Reference proteome</keyword>
<organism evidence="1 2">
    <name type="scientific">Amycolatopsis rhizosphaerae</name>
    <dbReference type="NCBI Taxonomy" id="2053003"/>
    <lineage>
        <taxon>Bacteria</taxon>
        <taxon>Bacillati</taxon>
        <taxon>Actinomycetota</taxon>
        <taxon>Actinomycetes</taxon>
        <taxon>Pseudonocardiales</taxon>
        <taxon>Pseudonocardiaceae</taxon>
        <taxon>Amycolatopsis</taxon>
    </lineage>
</organism>
<dbReference type="AlphaFoldDB" id="A0A558DLQ6"/>
<reference evidence="1 2" key="1">
    <citation type="submission" date="2019-07" db="EMBL/GenBank/DDBJ databases">
        <authorList>
            <person name="Duangmal K."/>
            <person name="Teo W.F.A."/>
        </authorList>
    </citation>
    <scope>NUCLEOTIDE SEQUENCE [LARGE SCALE GENOMIC DNA]</scope>
    <source>
        <strain evidence="1 2">TBRC 6029</strain>
    </source>
</reference>
<dbReference type="PROSITE" id="PS51257">
    <property type="entry name" value="PROKAR_LIPOPROTEIN"/>
    <property type="match status" value="1"/>
</dbReference>
<dbReference type="Proteomes" id="UP000320011">
    <property type="component" value="Unassembled WGS sequence"/>
</dbReference>
<dbReference type="RefSeq" id="WP_144585333.1">
    <property type="nucleotide sequence ID" value="NZ_VJWX01000008.1"/>
</dbReference>
<dbReference type="Pfam" id="PF12079">
    <property type="entry name" value="DUF3558"/>
    <property type="match status" value="1"/>
</dbReference>
<evidence type="ECO:0000313" key="2">
    <source>
        <dbReference type="Proteomes" id="UP000320011"/>
    </source>
</evidence>
<protein>
    <submittedName>
        <fullName evidence="1">DUF3558 domain-containing protein</fullName>
    </submittedName>
</protein>
<name>A0A558DLQ6_9PSEU</name>
<sequence>MIRASHIGLLVLAAVILAGCSPGSGVPRPSSGASSSATTSTASSAVPYAGAPKVANPLPVSTLSGDPCADGLTADQTKTVFGQVESGQRKDDPVLGSNCEWSNPDTGALLSVTYDSTHDGLSSVYRGNKPRAIVWHETSIQGFPAAAHLTNLSGPKDTFCVVSVGIADSASVDIGLTLSRAKVGKSDPCAVNTQIADMVIGNLRQKAGS</sequence>
<proteinExistence type="predicted"/>
<dbReference type="EMBL" id="VJWX01000008">
    <property type="protein sequence ID" value="TVT61904.1"/>
    <property type="molecule type" value="Genomic_DNA"/>
</dbReference>
<dbReference type="InterPro" id="IPR024520">
    <property type="entry name" value="DUF3558"/>
</dbReference>
<dbReference type="OrthoDB" id="3695377at2"/>